<accession>A0A0K9P446</accession>
<dbReference type="EMBL" id="LFYR01001212">
    <property type="protein sequence ID" value="KMZ63763.1"/>
    <property type="molecule type" value="Genomic_DNA"/>
</dbReference>
<organism evidence="6 7">
    <name type="scientific">Zostera marina</name>
    <name type="common">Eelgrass</name>
    <dbReference type="NCBI Taxonomy" id="29655"/>
    <lineage>
        <taxon>Eukaryota</taxon>
        <taxon>Viridiplantae</taxon>
        <taxon>Streptophyta</taxon>
        <taxon>Embryophyta</taxon>
        <taxon>Tracheophyta</taxon>
        <taxon>Spermatophyta</taxon>
        <taxon>Magnoliopsida</taxon>
        <taxon>Liliopsida</taxon>
        <taxon>Zosteraceae</taxon>
        <taxon>Zostera</taxon>
    </lineage>
</organism>
<evidence type="ECO:0000256" key="2">
    <source>
        <dbReference type="ARBA" id="ARBA00012122"/>
    </source>
</evidence>
<sequence>MSHEIWAFESRIHEINTADGNGSSSGVVLGIDGGATSTTCVCMRSGIMIDNTEVYDPKSLPILGRAVGGSSNYNSVGEVAAKNTLEQVMAKTLEKSGTNRFAVRAICLGVSGVNHHKDRQWILSWLRDIFPDHVNFLVENDSVAALASGTMGKLHGCVLISGTGSIACGFTNDGRESRAGGAGPILGDLGSGYGIAAQALTAVVRAHDGRGPQTILSENILRSLDLSSPDEIIGWTYADTSWARIASLVPVVLSSAEAGDEVANKILHDSVLELASCVKAVVQKLTLCGEDGNSAFPLVLVGGVFENNKSWDIANEILKCILKDYPGVIPITPKVEPAIGAAMLALNSIKLKGIFNS</sequence>
<dbReference type="InterPro" id="IPR002731">
    <property type="entry name" value="ATPase_BadF"/>
</dbReference>
<comment type="caution">
    <text evidence="6">The sequence shown here is derived from an EMBL/GenBank/DDBJ whole genome shotgun (WGS) entry which is preliminary data.</text>
</comment>
<evidence type="ECO:0000256" key="3">
    <source>
        <dbReference type="ARBA" id="ARBA00014974"/>
    </source>
</evidence>
<comment type="similarity">
    <text evidence="1">Belongs to the eukaryotic-type N-acetylglucosamine kinase family.</text>
</comment>
<dbReference type="AlphaFoldDB" id="A0A0K9P446"/>
<dbReference type="STRING" id="29655.A0A0K9P446"/>
<gene>
    <name evidence="6" type="ORF">ZOSMA_39G00330</name>
</gene>
<reference evidence="7" key="1">
    <citation type="journal article" date="2016" name="Nature">
        <title>The genome of the seagrass Zostera marina reveals angiosperm adaptation to the sea.</title>
        <authorList>
            <person name="Olsen J.L."/>
            <person name="Rouze P."/>
            <person name="Verhelst B."/>
            <person name="Lin Y.-C."/>
            <person name="Bayer T."/>
            <person name="Collen J."/>
            <person name="Dattolo E."/>
            <person name="De Paoli E."/>
            <person name="Dittami S."/>
            <person name="Maumus F."/>
            <person name="Michel G."/>
            <person name="Kersting A."/>
            <person name="Lauritano C."/>
            <person name="Lohaus R."/>
            <person name="Toepel M."/>
            <person name="Tonon T."/>
            <person name="Vanneste K."/>
            <person name="Amirebrahimi M."/>
            <person name="Brakel J."/>
            <person name="Bostroem C."/>
            <person name="Chovatia M."/>
            <person name="Grimwood J."/>
            <person name="Jenkins J.W."/>
            <person name="Jueterbock A."/>
            <person name="Mraz A."/>
            <person name="Stam W.T."/>
            <person name="Tice H."/>
            <person name="Bornberg-Bauer E."/>
            <person name="Green P.J."/>
            <person name="Pearson G.A."/>
            <person name="Procaccini G."/>
            <person name="Duarte C.M."/>
            <person name="Schmutz J."/>
            <person name="Reusch T.B.H."/>
            <person name="Van de Peer Y."/>
        </authorList>
    </citation>
    <scope>NUCLEOTIDE SEQUENCE [LARGE SCALE GENOMIC DNA]</scope>
    <source>
        <strain evidence="7">cv. Finnish</strain>
    </source>
</reference>
<dbReference type="InterPro" id="IPR043129">
    <property type="entry name" value="ATPase_NBD"/>
</dbReference>
<evidence type="ECO:0000256" key="1">
    <source>
        <dbReference type="ARBA" id="ARBA00006198"/>
    </source>
</evidence>
<dbReference type="Pfam" id="PF01869">
    <property type="entry name" value="BcrAD_BadFG"/>
    <property type="match status" value="1"/>
</dbReference>
<feature type="domain" description="ATPase BadF/BadG/BcrA/BcrD type" evidence="5">
    <location>
        <begin position="29"/>
        <end position="345"/>
    </location>
</feature>
<dbReference type="GO" id="GO:0045127">
    <property type="term" value="F:N-acetylglucosamine kinase activity"/>
    <property type="evidence" value="ECO:0007669"/>
    <property type="project" value="UniProtKB-EC"/>
</dbReference>
<dbReference type="CDD" id="cd24081">
    <property type="entry name" value="ASKHA_NBD_DdNAGK-like"/>
    <property type="match status" value="1"/>
</dbReference>
<dbReference type="Proteomes" id="UP000036987">
    <property type="component" value="Unassembled WGS sequence"/>
</dbReference>
<keyword evidence="7" id="KW-1185">Reference proteome</keyword>
<evidence type="ECO:0000313" key="6">
    <source>
        <dbReference type="EMBL" id="KMZ63763.1"/>
    </source>
</evidence>
<proteinExistence type="inferred from homology"/>
<protein>
    <recommendedName>
        <fullName evidence="3">N-acetyl-D-glucosamine kinase</fullName>
        <ecNumber evidence="2">2.7.1.59</ecNumber>
    </recommendedName>
    <alternativeName>
        <fullName evidence="4">GlcNAc kinase</fullName>
    </alternativeName>
</protein>
<dbReference type="Gene3D" id="3.30.420.40">
    <property type="match status" value="2"/>
</dbReference>
<dbReference type="OrthoDB" id="311172at2759"/>
<dbReference type="SUPFAM" id="SSF53067">
    <property type="entry name" value="Actin-like ATPase domain"/>
    <property type="match status" value="2"/>
</dbReference>
<dbReference type="GO" id="GO:0047931">
    <property type="term" value="F:glucosamine kinase activity"/>
    <property type="evidence" value="ECO:0000318"/>
    <property type="project" value="GO_Central"/>
</dbReference>
<evidence type="ECO:0000313" key="7">
    <source>
        <dbReference type="Proteomes" id="UP000036987"/>
    </source>
</evidence>
<dbReference type="PANTHER" id="PTHR43190:SF3">
    <property type="entry name" value="N-ACETYL-D-GLUCOSAMINE KINASE"/>
    <property type="match status" value="1"/>
</dbReference>
<dbReference type="PANTHER" id="PTHR43190">
    <property type="entry name" value="N-ACETYL-D-GLUCOSAMINE KINASE"/>
    <property type="match status" value="1"/>
</dbReference>
<dbReference type="InterPro" id="IPR052519">
    <property type="entry name" value="Euk-type_GlcNAc_Kinase"/>
</dbReference>
<evidence type="ECO:0000259" key="5">
    <source>
        <dbReference type="Pfam" id="PF01869"/>
    </source>
</evidence>
<name>A0A0K9P446_ZOSMR</name>
<evidence type="ECO:0000256" key="4">
    <source>
        <dbReference type="ARBA" id="ARBA00031123"/>
    </source>
</evidence>
<dbReference type="EC" id="2.7.1.59" evidence="2"/>